<keyword evidence="2" id="KW-1185">Reference proteome</keyword>
<evidence type="ECO:0000313" key="1">
    <source>
        <dbReference type="EMBL" id="KAK1352345.1"/>
    </source>
</evidence>
<gene>
    <name evidence="1" type="ORF">POM88_053284</name>
</gene>
<evidence type="ECO:0000313" key="2">
    <source>
        <dbReference type="Proteomes" id="UP001237642"/>
    </source>
</evidence>
<dbReference type="EMBL" id="JAUIZM010000017">
    <property type="protein sequence ID" value="KAK1352345.1"/>
    <property type="molecule type" value="Genomic_DNA"/>
</dbReference>
<name>A0AAD8GQF9_9APIA</name>
<reference evidence="1" key="2">
    <citation type="submission" date="2023-05" db="EMBL/GenBank/DDBJ databases">
        <authorList>
            <person name="Schelkunov M.I."/>
        </authorList>
    </citation>
    <scope>NUCLEOTIDE SEQUENCE</scope>
    <source>
        <strain evidence="1">Hsosn_3</strain>
        <tissue evidence="1">Leaf</tissue>
    </source>
</reference>
<accession>A0AAD8GQF9</accession>
<protein>
    <submittedName>
        <fullName evidence="1">Uncharacterized protein</fullName>
    </submittedName>
</protein>
<sequence>MGSQIALLQRQWRYCGFGWPDSEITINDVANDGFLSHVSMKMGTVLFKPDLKGPFAYTGAYNVKIPGGKKVLEAQPRTDGKFWNLKRTKENVAAHPELKPTLG</sequence>
<comment type="caution">
    <text evidence="1">The sequence shown here is derived from an EMBL/GenBank/DDBJ whole genome shotgun (WGS) entry which is preliminary data.</text>
</comment>
<dbReference type="Proteomes" id="UP001237642">
    <property type="component" value="Unassembled WGS sequence"/>
</dbReference>
<proteinExistence type="predicted"/>
<organism evidence="1 2">
    <name type="scientific">Heracleum sosnowskyi</name>
    <dbReference type="NCBI Taxonomy" id="360622"/>
    <lineage>
        <taxon>Eukaryota</taxon>
        <taxon>Viridiplantae</taxon>
        <taxon>Streptophyta</taxon>
        <taxon>Embryophyta</taxon>
        <taxon>Tracheophyta</taxon>
        <taxon>Spermatophyta</taxon>
        <taxon>Magnoliopsida</taxon>
        <taxon>eudicotyledons</taxon>
        <taxon>Gunneridae</taxon>
        <taxon>Pentapetalae</taxon>
        <taxon>asterids</taxon>
        <taxon>campanulids</taxon>
        <taxon>Apiales</taxon>
        <taxon>Apiaceae</taxon>
        <taxon>Apioideae</taxon>
        <taxon>apioid superclade</taxon>
        <taxon>Tordylieae</taxon>
        <taxon>Tordyliinae</taxon>
        <taxon>Heracleum</taxon>
    </lineage>
</organism>
<reference evidence="1" key="1">
    <citation type="submission" date="2023-02" db="EMBL/GenBank/DDBJ databases">
        <title>Genome of toxic invasive species Heracleum sosnowskyi carries increased number of genes despite the absence of recent whole-genome duplications.</title>
        <authorList>
            <person name="Schelkunov M."/>
            <person name="Shtratnikova V."/>
            <person name="Makarenko M."/>
            <person name="Klepikova A."/>
            <person name="Omelchenko D."/>
            <person name="Novikova G."/>
            <person name="Obukhova E."/>
            <person name="Bogdanov V."/>
            <person name="Penin A."/>
            <person name="Logacheva M."/>
        </authorList>
    </citation>
    <scope>NUCLEOTIDE SEQUENCE</scope>
    <source>
        <strain evidence="1">Hsosn_3</strain>
        <tissue evidence="1">Leaf</tissue>
    </source>
</reference>
<dbReference type="AlphaFoldDB" id="A0AAD8GQF9"/>